<evidence type="ECO:0000256" key="7">
    <source>
        <dbReference type="ARBA" id="ARBA00023237"/>
    </source>
</evidence>
<keyword evidence="5" id="KW-0812">Transmembrane</keyword>
<evidence type="ECO:0000256" key="1">
    <source>
        <dbReference type="ARBA" id="ARBA00004442"/>
    </source>
</evidence>
<dbReference type="Gene3D" id="1.20.1600.10">
    <property type="entry name" value="Outer membrane efflux proteins (OEP)"/>
    <property type="match status" value="1"/>
</dbReference>
<name>A0A1M7Y8N2_9BACT</name>
<dbReference type="Pfam" id="PF02321">
    <property type="entry name" value="OEP"/>
    <property type="match status" value="2"/>
</dbReference>
<proteinExistence type="inferred from homology"/>
<keyword evidence="9" id="KW-1185">Reference proteome</keyword>
<evidence type="ECO:0000256" key="3">
    <source>
        <dbReference type="ARBA" id="ARBA00022448"/>
    </source>
</evidence>
<dbReference type="AlphaFoldDB" id="A0A1M7Y8N2"/>
<keyword evidence="6" id="KW-0472">Membrane</keyword>
<protein>
    <submittedName>
        <fullName evidence="8">Outer membrane protein TolC</fullName>
    </submittedName>
</protein>
<organism evidence="8 9">
    <name type="scientific">Desulfopila aestuarii DSM 18488</name>
    <dbReference type="NCBI Taxonomy" id="1121416"/>
    <lineage>
        <taxon>Bacteria</taxon>
        <taxon>Pseudomonadati</taxon>
        <taxon>Thermodesulfobacteriota</taxon>
        <taxon>Desulfobulbia</taxon>
        <taxon>Desulfobulbales</taxon>
        <taxon>Desulfocapsaceae</taxon>
        <taxon>Desulfopila</taxon>
    </lineage>
</organism>
<dbReference type="STRING" id="1121416.SAMN02745220_02545"/>
<evidence type="ECO:0000256" key="4">
    <source>
        <dbReference type="ARBA" id="ARBA00022452"/>
    </source>
</evidence>
<sequence>MLAFLLPATPYIAFSETQPLSLEIPGEWSLAQAVEYALTNNPEIHIALERIASSQAMATAALSATLPTVTLGSEYSQTDNPMYSFGNILNQGAFDNSIDFNDPGRTDSLALQAMLQYRLYDGGKTRAEIEQADATKRAAESRLGAVHHQLAYEVVRSYYNIRQAEEMVDVRNAAVASIEASLAVGRARYEEGDLLKEDILNLELQQARERENSIRSRHDFDLACKIFWNLLGLHSQGKGTLPEIVEQQEVPEQFTHAARKELEVIRDQISAAEAALSGARSTEKPVIDSYARYQYEYGTVLGESGDSWQAGVRLNYSLYNGNRTEAEISAAQARLAEMQAMQAKIDLALDLEMQQAEINYMQTLERLQLTAKMVEVAEESAKLSRTRFQEGVILASDLIDTEMRLTDARARRASAKAENRIAIANLRRATGAGQF</sequence>
<keyword evidence="4" id="KW-1134">Transmembrane beta strand</keyword>
<comment type="subcellular location">
    <subcellularLocation>
        <location evidence="1">Cell outer membrane</location>
    </subcellularLocation>
</comment>
<evidence type="ECO:0000256" key="5">
    <source>
        <dbReference type="ARBA" id="ARBA00022692"/>
    </source>
</evidence>
<dbReference type="InterPro" id="IPR003423">
    <property type="entry name" value="OMP_efflux"/>
</dbReference>
<dbReference type="EMBL" id="FRFE01000011">
    <property type="protein sequence ID" value="SHO48931.1"/>
    <property type="molecule type" value="Genomic_DNA"/>
</dbReference>
<accession>A0A1M7Y8N2</accession>
<reference evidence="8 9" key="1">
    <citation type="submission" date="2016-12" db="EMBL/GenBank/DDBJ databases">
        <authorList>
            <person name="Song W.-J."/>
            <person name="Kurnit D.M."/>
        </authorList>
    </citation>
    <scope>NUCLEOTIDE SEQUENCE [LARGE SCALE GENOMIC DNA]</scope>
    <source>
        <strain evidence="8 9">DSM 18488</strain>
    </source>
</reference>
<evidence type="ECO:0000313" key="8">
    <source>
        <dbReference type="EMBL" id="SHO48931.1"/>
    </source>
</evidence>
<dbReference type="PANTHER" id="PTHR30026:SF21">
    <property type="entry name" value="SLR1270 PROTEIN"/>
    <property type="match status" value="1"/>
</dbReference>
<dbReference type="GO" id="GO:0015288">
    <property type="term" value="F:porin activity"/>
    <property type="evidence" value="ECO:0007669"/>
    <property type="project" value="TreeGrafter"/>
</dbReference>
<keyword evidence="3" id="KW-0813">Transport</keyword>
<gene>
    <name evidence="8" type="ORF">SAMN02745220_02545</name>
</gene>
<dbReference type="SUPFAM" id="SSF56954">
    <property type="entry name" value="Outer membrane efflux proteins (OEP)"/>
    <property type="match status" value="1"/>
</dbReference>
<dbReference type="InterPro" id="IPR051906">
    <property type="entry name" value="TolC-like"/>
</dbReference>
<dbReference type="Proteomes" id="UP000184603">
    <property type="component" value="Unassembled WGS sequence"/>
</dbReference>
<evidence type="ECO:0000256" key="6">
    <source>
        <dbReference type="ARBA" id="ARBA00023136"/>
    </source>
</evidence>
<dbReference type="PANTHER" id="PTHR30026">
    <property type="entry name" value="OUTER MEMBRANE PROTEIN TOLC"/>
    <property type="match status" value="1"/>
</dbReference>
<keyword evidence="7" id="KW-0998">Cell outer membrane</keyword>
<evidence type="ECO:0000313" key="9">
    <source>
        <dbReference type="Proteomes" id="UP000184603"/>
    </source>
</evidence>
<dbReference type="GO" id="GO:0015562">
    <property type="term" value="F:efflux transmembrane transporter activity"/>
    <property type="evidence" value="ECO:0007669"/>
    <property type="project" value="InterPro"/>
</dbReference>
<dbReference type="GO" id="GO:1990281">
    <property type="term" value="C:efflux pump complex"/>
    <property type="evidence" value="ECO:0007669"/>
    <property type="project" value="TreeGrafter"/>
</dbReference>
<comment type="similarity">
    <text evidence="2">Belongs to the outer membrane factor (OMF) (TC 1.B.17) family.</text>
</comment>
<evidence type="ECO:0000256" key="2">
    <source>
        <dbReference type="ARBA" id="ARBA00007613"/>
    </source>
</evidence>
<dbReference type="GO" id="GO:0009279">
    <property type="term" value="C:cell outer membrane"/>
    <property type="evidence" value="ECO:0007669"/>
    <property type="project" value="UniProtKB-SubCell"/>
</dbReference>